<dbReference type="PROSITE" id="PS00618">
    <property type="entry name" value="RECF_2"/>
    <property type="match status" value="1"/>
</dbReference>
<evidence type="ECO:0000313" key="2">
    <source>
        <dbReference type="EMBL" id="RON98984.1"/>
    </source>
</evidence>
<comment type="caution">
    <text evidence="2">The sequence shown here is derived from an EMBL/GenBank/DDBJ whole genome shotgun (WGS) entry which is preliminary data.</text>
</comment>
<evidence type="ECO:0000313" key="3">
    <source>
        <dbReference type="Proteomes" id="UP000284207"/>
    </source>
</evidence>
<dbReference type="PANTHER" id="PTHR32182">
    <property type="entry name" value="DNA REPLICATION AND REPAIR PROTEIN RECF"/>
    <property type="match status" value="1"/>
</dbReference>
<dbReference type="InterPro" id="IPR027417">
    <property type="entry name" value="P-loop_NTPase"/>
</dbReference>
<dbReference type="Gene3D" id="3.40.50.300">
    <property type="entry name" value="P-loop containing nucleotide triphosphate hydrolases"/>
    <property type="match status" value="1"/>
</dbReference>
<dbReference type="Pfam" id="PF13304">
    <property type="entry name" value="AAA_21"/>
    <property type="match status" value="1"/>
</dbReference>
<dbReference type="Proteomes" id="UP000284207">
    <property type="component" value="Unassembled WGS sequence"/>
</dbReference>
<dbReference type="EMBL" id="MOCA01000006">
    <property type="protein sequence ID" value="RON98984.1"/>
    <property type="molecule type" value="Genomic_DNA"/>
</dbReference>
<dbReference type="GO" id="GO:0003697">
    <property type="term" value="F:single-stranded DNA binding"/>
    <property type="evidence" value="ECO:0007669"/>
    <property type="project" value="InterPro"/>
</dbReference>
<dbReference type="GO" id="GO:0005524">
    <property type="term" value="F:ATP binding"/>
    <property type="evidence" value="ECO:0007669"/>
    <property type="project" value="InterPro"/>
</dbReference>
<dbReference type="AlphaFoldDB" id="A0A423NL49"/>
<dbReference type="GO" id="GO:0000731">
    <property type="term" value="P:DNA synthesis involved in DNA repair"/>
    <property type="evidence" value="ECO:0007669"/>
    <property type="project" value="TreeGrafter"/>
</dbReference>
<organism evidence="2 3">
    <name type="scientific">Pseudomonas moraviensis</name>
    <dbReference type="NCBI Taxonomy" id="321662"/>
    <lineage>
        <taxon>Bacteria</taxon>
        <taxon>Pseudomonadati</taxon>
        <taxon>Pseudomonadota</taxon>
        <taxon>Gammaproteobacteria</taxon>
        <taxon>Pseudomonadales</taxon>
        <taxon>Pseudomonadaceae</taxon>
        <taxon>Pseudomonas</taxon>
    </lineage>
</organism>
<dbReference type="SUPFAM" id="SSF52540">
    <property type="entry name" value="P-loop containing nucleoside triphosphate hydrolases"/>
    <property type="match status" value="1"/>
</dbReference>
<name>A0A423NL49_9PSED</name>
<sequence length="213" mass="23667">MNDISLKPSGRQAFDQLDAYDSSFSDGADFRGFFAWFREREDSENEDGLSASALAAISERFGTDSDVWKELATIKASARDSQLTAVRSAIAAFMPEFTNLRVQRRPRLFMTIDRQGTSLDVSRLSQGEKSMIALAGDIGRRLALLNPSLADPLQGDGIVLIDDVDLHLDQRRQLGLIEQLSATFPNCQFVLTTRSPMIIERAKGALVYMLDDQ</sequence>
<dbReference type="InterPro" id="IPR018078">
    <property type="entry name" value="DNA-binding_RecF_CS"/>
</dbReference>
<accession>A0A423NL49</accession>
<feature type="domain" description="ATPase AAA-type core" evidence="1">
    <location>
        <begin position="80"/>
        <end position="199"/>
    </location>
</feature>
<dbReference type="PANTHER" id="PTHR32182:SF23">
    <property type="entry name" value="ATP BINDING PROTEIN"/>
    <property type="match status" value="1"/>
</dbReference>
<proteinExistence type="predicted"/>
<evidence type="ECO:0000259" key="1">
    <source>
        <dbReference type="Pfam" id="PF13304"/>
    </source>
</evidence>
<protein>
    <recommendedName>
        <fullName evidence="1">ATPase AAA-type core domain-containing protein</fullName>
    </recommendedName>
</protein>
<reference evidence="2 3" key="1">
    <citation type="submission" date="2016-10" db="EMBL/GenBank/DDBJ databases">
        <title>Comparative genome analysis of multiple Pseudomonas spp. focuses on biocontrol and plant growth promoting traits.</title>
        <authorList>
            <person name="Tao X.-Y."/>
            <person name="Taylor C.G."/>
        </authorList>
    </citation>
    <scope>NUCLEOTIDE SEQUENCE [LARGE SCALE GENOMIC DNA]</scope>
    <source>
        <strain evidence="2 3">36B3</strain>
    </source>
</reference>
<dbReference type="InterPro" id="IPR003959">
    <property type="entry name" value="ATPase_AAA_core"/>
</dbReference>
<dbReference type="GO" id="GO:0006302">
    <property type="term" value="P:double-strand break repair"/>
    <property type="evidence" value="ECO:0007669"/>
    <property type="project" value="TreeGrafter"/>
</dbReference>
<gene>
    <name evidence="2" type="ORF">BK674_16180</name>
</gene>